<evidence type="ECO:0000256" key="7">
    <source>
        <dbReference type="ARBA" id="ARBA00022842"/>
    </source>
</evidence>
<comment type="similarity">
    <text evidence="10">Belongs to the ApbE family.</text>
</comment>
<evidence type="ECO:0000256" key="12">
    <source>
        <dbReference type="SAM" id="SignalP"/>
    </source>
</evidence>
<keyword evidence="12" id="KW-0732">Signal</keyword>
<keyword evidence="4 10" id="KW-0808">Transferase</keyword>
<accession>A0A1I3G4X8</accession>
<keyword evidence="7 10" id="KW-0460">Magnesium</keyword>
<keyword evidence="5 10" id="KW-0479">Metal-binding</keyword>
<evidence type="ECO:0000256" key="5">
    <source>
        <dbReference type="ARBA" id="ARBA00022723"/>
    </source>
</evidence>
<evidence type="ECO:0000256" key="10">
    <source>
        <dbReference type="PIRNR" id="PIRNR006268"/>
    </source>
</evidence>
<feature type="binding site" evidence="11">
    <location>
        <position position="196"/>
    </location>
    <ligand>
        <name>Mg(2+)</name>
        <dbReference type="ChEBI" id="CHEBI:18420"/>
    </ligand>
</feature>
<comment type="cofactor">
    <cofactor evidence="11">
        <name>Mg(2+)</name>
        <dbReference type="ChEBI" id="CHEBI:18420"/>
    </cofactor>
    <cofactor evidence="11">
        <name>Mn(2+)</name>
        <dbReference type="ChEBI" id="CHEBI:29035"/>
    </cofactor>
    <text evidence="11">Magnesium. Can also use manganese.</text>
</comment>
<dbReference type="GO" id="GO:0016740">
    <property type="term" value="F:transferase activity"/>
    <property type="evidence" value="ECO:0007669"/>
    <property type="project" value="UniProtKB-UniRule"/>
</dbReference>
<dbReference type="STRING" id="1576369.SAMN05421753_106185"/>
<dbReference type="GO" id="GO:0046872">
    <property type="term" value="F:metal ion binding"/>
    <property type="evidence" value="ECO:0007669"/>
    <property type="project" value="UniProtKB-UniRule"/>
</dbReference>
<dbReference type="PIRSF" id="PIRSF006268">
    <property type="entry name" value="ApbE"/>
    <property type="match status" value="1"/>
</dbReference>
<dbReference type="SUPFAM" id="SSF143631">
    <property type="entry name" value="ApbE-like"/>
    <property type="match status" value="1"/>
</dbReference>
<proteinExistence type="inferred from homology"/>
<dbReference type="AlphaFoldDB" id="A0A1I3G4X8"/>
<evidence type="ECO:0000256" key="1">
    <source>
        <dbReference type="ARBA" id="ARBA00011955"/>
    </source>
</evidence>
<evidence type="ECO:0000256" key="11">
    <source>
        <dbReference type="PIRSR" id="PIRSR006268-2"/>
    </source>
</evidence>
<keyword evidence="3 10" id="KW-0285">Flavoprotein</keyword>
<keyword evidence="14" id="KW-1185">Reference proteome</keyword>
<dbReference type="InterPro" id="IPR003374">
    <property type="entry name" value="ApbE-like_sf"/>
</dbReference>
<dbReference type="Proteomes" id="UP000199518">
    <property type="component" value="Unassembled WGS sequence"/>
</dbReference>
<keyword evidence="6 10" id="KW-0274">FAD</keyword>
<evidence type="ECO:0000256" key="6">
    <source>
        <dbReference type="ARBA" id="ARBA00022827"/>
    </source>
</evidence>
<sequence length="366" mass="39757">MRGQQRRCLSRDQGRDCFKHCFRHSLQRAVIALLLMTSPLLAENSPLSRHEFVQIRMGVPVRIVVYASDPVSAIQATDAAYERLKQLDRTLSDYDPDSELNQLCLAPTGTAVKVSPDLWSVLSASQKLSAQSDGAFDVTVGPLVKLWRVARRKKQLPDPADLAAAKKRVGFQHVTLDTAQQTVTLSLPEMQLDVGGIAKGYAADAAYNVLVEHGLPIALLAVAGDIRVGDPPPGRTGWRVEVEDRGRAAPPDHKPLVLELCRQAVSTSGDTYQYLQLNGVRYSHIVDSKTGLGLTTPGSVTVVAPTCMQADGLATALSILGPDRGFAFLEQFPHTHAMFVALNEQSEPVVRTSPDWNTVPTVKPAN</sequence>
<evidence type="ECO:0000256" key="3">
    <source>
        <dbReference type="ARBA" id="ARBA00022630"/>
    </source>
</evidence>
<feature type="binding site" evidence="11">
    <location>
        <position position="311"/>
    </location>
    <ligand>
        <name>Mg(2+)</name>
        <dbReference type="ChEBI" id="CHEBI:18420"/>
    </ligand>
</feature>
<feature type="binding site" evidence="11">
    <location>
        <position position="315"/>
    </location>
    <ligand>
        <name>Mg(2+)</name>
        <dbReference type="ChEBI" id="CHEBI:18420"/>
    </ligand>
</feature>
<evidence type="ECO:0000313" key="14">
    <source>
        <dbReference type="Proteomes" id="UP000199518"/>
    </source>
</evidence>
<feature type="signal peptide" evidence="12">
    <location>
        <begin position="1"/>
        <end position="42"/>
    </location>
</feature>
<evidence type="ECO:0000313" key="13">
    <source>
        <dbReference type="EMBL" id="SFI18494.1"/>
    </source>
</evidence>
<dbReference type="EC" id="2.7.1.180" evidence="1 10"/>
<gene>
    <name evidence="13" type="ORF">SAMN05421753_106185</name>
</gene>
<feature type="chain" id="PRO_5039915199" description="FAD:protein FMN transferase" evidence="12">
    <location>
        <begin position="43"/>
        <end position="366"/>
    </location>
</feature>
<evidence type="ECO:0000256" key="4">
    <source>
        <dbReference type="ARBA" id="ARBA00022679"/>
    </source>
</evidence>
<reference evidence="14" key="1">
    <citation type="submission" date="2016-10" db="EMBL/GenBank/DDBJ databases">
        <authorList>
            <person name="Varghese N."/>
            <person name="Submissions S."/>
        </authorList>
    </citation>
    <scope>NUCLEOTIDE SEQUENCE [LARGE SCALE GENOMIC DNA]</scope>
    <source>
        <strain evidence="14">DSM 26348</strain>
    </source>
</reference>
<evidence type="ECO:0000256" key="8">
    <source>
        <dbReference type="ARBA" id="ARBA00031306"/>
    </source>
</evidence>
<protein>
    <recommendedName>
        <fullName evidence="2 10">FAD:protein FMN transferase</fullName>
        <ecNumber evidence="1 10">2.7.1.180</ecNumber>
    </recommendedName>
    <alternativeName>
        <fullName evidence="8 10">Flavin transferase</fullName>
    </alternativeName>
</protein>
<dbReference type="EMBL" id="FOQD01000006">
    <property type="protein sequence ID" value="SFI18494.1"/>
    <property type="molecule type" value="Genomic_DNA"/>
</dbReference>
<keyword evidence="13" id="KW-0449">Lipoprotein</keyword>
<name>A0A1I3G4X8_9PLAN</name>
<dbReference type="InterPro" id="IPR024932">
    <property type="entry name" value="ApbE"/>
</dbReference>
<comment type="catalytic activity">
    <reaction evidence="9 10">
        <text>L-threonyl-[protein] + FAD = FMN-L-threonyl-[protein] + AMP + H(+)</text>
        <dbReference type="Rhea" id="RHEA:36847"/>
        <dbReference type="Rhea" id="RHEA-COMP:11060"/>
        <dbReference type="Rhea" id="RHEA-COMP:11061"/>
        <dbReference type="ChEBI" id="CHEBI:15378"/>
        <dbReference type="ChEBI" id="CHEBI:30013"/>
        <dbReference type="ChEBI" id="CHEBI:57692"/>
        <dbReference type="ChEBI" id="CHEBI:74257"/>
        <dbReference type="ChEBI" id="CHEBI:456215"/>
        <dbReference type="EC" id="2.7.1.180"/>
    </reaction>
</comment>
<dbReference type="Pfam" id="PF02424">
    <property type="entry name" value="ApbE"/>
    <property type="match status" value="1"/>
</dbReference>
<dbReference type="PANTHER" id="PTHR30040:SF2">
    <property type="entry name" value="FAD:PROTEIN FMN TRANSFERASE"/>
    <property type="match status" value="1"/>
</dbReference>
<evidence type="ECO:0000256" key="9">
    <source>
        <dbReference type="ARBA" id="ARBA00048540"/>
    </source>
</evidence>
<organism evidence="13 14">
    <name type="scientific">Planctomicrobium piriforme</name>
    <dbReference type="NCBI Taxonomy" id="1576369"/>
    <lineage>
        <taxon>Bacteria</taxon>
        <taxon>Pseudomonadati</taxon>
        <taxon>Planctomycetota</taxon>
        <taxon>Planctomycetia</taxon>
        <taxon>Planctomycetales</taxon>
        <taxon>Planctomycetaceae</taxon>
        <taxon>Planctomicrobium</taxon>
    </lineage>
</organism>
<evidence type="ECO:0000256" key="2">
    <source>
        <dbReference type="ARBA" id="ARBA00016337"/>
    </source>
</evidence>
<dbReference type="PANTHER" id="PTHR30040">
    <property type="entry name" value="THIAMINE BIOSYNTHESIS LIPOPROTEIN APBE"/>
    <property type="match status" value="1"/>
</dbReference>
<dbReference type="Gene3D" id="3.10.520.10">
    <property type="entry name" value="ApbE-like domains"/>
    <property type="match status" value="1"/>
</dbReference>